<gene>
    <name evidence="1" type="primary">ORFx</name>
</gene>
<reference evidence="1" key="2">
    <citation type="journal article" date="2012" name="Virus Res.">
        <title>Genomic characterization of seven distinct bat coronaviruses in Kenya.</title>
        <authorList>
            <person name="Tao Y."/>
            <person name="Tang K."/>
            <person name="Shi M."/>
            <person name="Conrardy C."/>
            <person name="Li K.S."/>
            <person name="Lau S.K."/>
            <person name="Anderson L.J."/>
            <person name="Tong S."/>
        </authorList>
    </citation>
    <scope>NUCLEOTIDE SEQUENCE</scope>
    <source>
        <strain evidence="1">BtKY24</strain>
    </source>
</reference>
<proteinExistence type="predicted"/>
<sequence>MIFIFFLLFPFCSASQFWFSVHRVCNPTCESVRIFCPDGGLVESEKFDICLPTLPTRYEDTGRWFSFLNKSSSAGIKIRVLTSCFTNHYLSSCVGLENRCRGGVLHKQHSGDLEQTLCVIFINQGFKPGFRYYYANKVFTGQEQFVAKDTASYNNLANLEPGQGKTDEDGEDYDEHWFLRRIPDEAHS</sequence>
<reference evidence="1" key="1">
    <citation type="journal article" date="2009" name="Emerg. Infect. Dis.">
        <title>Detection of novel SARS-like and other coronaviruses in bats from Kenya.</title>
        <authorList>
            <person name="Tong S."/>
            <person name="Conrardy C."/>
            <person name="Ruone S."/>
            <person name="Kuzmin I.V."/>
            <person name="Guo X."/>
            <person name="Tao Y."/>
            <person name="Niezgoda M."/>
            <person name="Haynes L."/>
            <person name="Agwanda B."/>
            <person name="Breiman R.F."/>
            <person name="Anderson L.J."/>
            <person name="Rupprecht C.E."/>
        </authorList>
    </citation>
    <scope>NUCLEOTIDE SEQUENCE</scope>
    <source>
        <strain evidence="1">BtKY24</strain>
    </source>
</reference>
<evidence type="ECO:0000313" key="1">
    <source>
        <dbReference type="EMBL" id="ADX59471.1"/>
    </source>
</evidence>
<accession>F1DAZ6</accession>
<name>F1DAZ6_9BETC</name>
<dbReference type="EMBL" id="HQ728482">
    <property type="protein sequence ID" value="ADX59471.1"/>
    <property type="molecule type" value="Genomic_RNA"/>
</dbReference>
<organism evidence="1">
    <name type="scientific">Eidolon bat coronavirus/Kenya/KY24/2006</name>
    <dbReference type="NCBI Taxonomy" id="983924"/>
    <lineage>
        <taxon>Viruses</taxon>
        <taxon>Riboviria</taxon>
        <taxon>Orthornavirae</taxon>
        <taxon>Pisuviricota</taxon>
        <taxon>Pisoniviricetes</taxon>
        <taxon>Nidovirales</taxon>
        <taxon>Cornidovirineae</taxon>
        <taxon>Coronaviridae</taxon>
        <taxon>Orthocoronavirinae</taxon>
        <taxon>Betacoronavirus</taxon>
    </lineage>
</organism>
<protein>
    <submittedName>
        <fullName evidence="1">Uncharacterized protein</fullName>
    </submittedName>
</protein>